<evidence type="ECO:0000313" key="2">
    <source>
        <dbReference type="Proteomes" id="UP000216871"/>
    </source>
</evidence>
<sequence length="295" mass="33556">MISPYRGIYAEAAYWNQLNPKQRTLHILEALSRRHLNWVYAGLSAAAAMNLEYTWTLLKDDAVYVVSGPGRQAHTRAQTTPVFVSSDRFCTVRYVLGETTVSVLTTTPARTLVDCALRYPFRVVLGMFDSALRRRLTDADAIIDECDRVRADCGPVFRLLHYADARSENGGESLCRATLIDSGFAVPELQREFTDPDNAWHSRRVDFVWHTDDGRTIVLEYDGMRKYVDPSMTKRRDIQQVVSDEKTRDDMLLRAGVTTVVHATYDDVVTPGALWSKLMDARVPRTDAIPFYEHE</sequence>
<dbReference type="EMBL" id="MWWW01000005">
    <property type="protein sequence ID" value="OZG60779.1"/>
    <property type="molecule type" value="Genomic_DNA"/>
</dbReference>
<name>A0A261FNR7_9BIFI</name>
<comment type="caution">
    <text evidence="1">The sequence shown here is derived from an EMBL/GenBank/DDBJ whole genome shotgun (WGS) entry which is preliminary data.</text>
</comment>
<dbReference type="AlphaFoldDB" id="A0A261FNR7"/>
<protein>
    <submittedName>
        <fullName evidence="1">CTP synthase</fullName>
    </submittedName>
</protein>
<evidence type="ECO:0000313" key="1">
    <source>
        <dbReference type="EMBL" id="OZG60779.1"/>
    </source>
</evidence>
<organism evidence="1 2">
    <name type="scientific">Bifidobacterium myosotis</name>
    <dbReference type="NCBI Taxonomy" id="1630166"/>
    <lineage>
        <taxon>Bacteria</taxon>
        <taxon>Bacillati</taxon>
        <taxon>Actinomycetota</taxon>
        <taxon>Actinomycetes</taxon>
        <taxon>Bifidobacteriales</taxon>
        <taxon>Bifidobacteriaceae</taxon>
        <taxon>Bifidobacterium</taxon>
    </lineage>
</organism>
<keyword evidence="2" id="KW-1185">Reference proteome</keyword>
<proteinExistence type="predicted"/>
<accession>A0A261FNR7</accession>
<gene>
    <name evidence="1" type="ORF">BMYO_0575</name>
</gene>
<reference evidence="1 2" key="1">
    <citation type="journal article" date="2017" name="BMC Genomics">
        <title>Comparative genomic and phylogenomic analyses of the Bifidobacteriaceae family.</title>
        <authorList>
            <person name="Lugli G.A."/>
            <person name="Milani C."/>
            <person name="Turroni F."/>
            <person name="Duranti S."/>
            <person name="Mancabelli L."/>
            <person name="Mangifesta M."/>
            <person name="Ferrario C."/>
            <person name="Modesto M."/>
            <person name="Mattarelli P."/>
            <person name="Jiri K."/>
            <person name="van Sinderen D."/>
            <person name="Ventura M."/>
        </authorList>
    </citation>
    <scope>NUCLEOTIDE SEQUENCE [LARGE SCALE GENOMIC DNA]</scope>
    <source>
        <strain evidence="1 2">DSM 100196</strain>
    </source>
</reference>
<dbReference type="Proteomes" id="UP000216871">
    <property type="component" value="Unassembled WGS sequence"/>
</dbReference>